<evidence type="ECO:0000313" key="2">
    <source>
        <dbReference type="EMBL" id="MBL0682527.1"/>
    </source>
</evidence>
<feature type="transmembrane region" description="Helical" evidence="1">
    <location>
        <begin position="83"/>
        <end position="105"/>
    </location>
</feature>
<gene>
    <name evidence="2" type="ORF">JJQ60_03310</name>
</gene>
<dbReference type="EMBL" id="JAERQJ010000001">
    <property type="protein sequence ID" value="MBL0682527.1"/>
    <property type="molecule type" value="Genomic_DNA"/>
</dbReference>
<reference evidence="2" key="1">
    <citation type="submission" date="2021-01" db="EMBL/GenBank/DDBJ databases">
        <authorList>
            <person name="Zhong Y.L."/>
        </authorList>
    </citation>
    <scope>NUCLEOTIDE SEQUENCE</scope>
    <source>
        <strain evidence="2">KCTC 23302</strain>
    </source>
</reference>
<name>A0A937D8B5_9FLAO</name>
<keyword evidence="1" id="KW-0472">Membrane</keyword>
<comment type="caution">
    <text evidence="2">The sequence shown here is derived from an EMBL/GenBank/DDBJ whole genome shotgun (WGS) entry which is preliminary data.</text>
</comment>
<organism evidence="2 3">
    <name type="scientific">Aquimarina mytili</name>
    <dbReference type="NCBI Taxonomy" id="874423"/>
    <lineage>
        <taxon>Bacteria</taxon>
        <taxon>Pseudomonadati</taxon>
        <taxon>Bacteroidota</taxon>
        <taxon>Flavobacteriia</taxon>
        <taxon>Flavobacteriales</taxon>
        <taxon>Flavobacteriaceae</taxon>
        <taxon>Aquimarina</taxon>
    </lineage>
</organism>
<keyword evidence="1" id="KW-1133">Transmembrane helix</keyword>
<sequence>MIVILITDIFNYTDFVNFFDLIAILISLFYVLCLLLLKDFISIEDIQLDKLISPPVIVSLVFIVYLIYSIIELAMPKIGSSVGSIAIIVASLLLFVAVSFFIYVADRYEKSIYLFISACCTLFVDALLAISELYYYTRLFTVLINIAEIVGLYFFTIFLIKTKLVDVEELKEKYF</sequence>
<feature type="transmembrane region" description="Helical" evidence="1">
    <location>
        <begin position="142"/>
        <end position="160"/>
    </location>
</feature>
<dbReference type="AlphaFoldDB" id="A0A937D8B5"/>
<keyword evidence="1" id="KW-0812">Transmembrane</keyword>
<proteinExistence type="predicted"/>
<evidence type="ECO:0000256" key="1">
    <source>
        <dbReference type="SAM" id="Phobius"/>
    </source>
</evidence>
<feature type="transmembrane region" description="Helical" evidence="1">
    <location>
        <begin position="112"/>
        <end position="136"/>
    </location>
</feature>
<accession>A0A937D8B5</accession>
<keyword evidence="3" id="KW-1185">Reference proteome</keyword>
<evidence type="ECO:0000313" key="3">
    <source>
        <dbReference type="Proteomes" id="UP000651057"/>
    </source>
</evidence>
<feature type="transmembrane region" description="Helical" evidence="1">
    <location>
        <begin position="51"/>
        <end position="71"/>
    </location>
</feature>
<feature type="transmembrane region" description="Helical" evidence="1">
    <location>
        <begin position="15"/>
        <end position="37"/>
    </location>
</feature>
<protein>
    <submittedName>
        <fullName evidence="2">Uncharacterized protein</fullName>
    </submittedName>
</protein>
<dbReference type="Proteomes" id="UP000651057">
    <property type="component" value="Unassembled WGS sequence"/>
</dbReference>